<feature type="transmembrane region" description="Helical" evidence="2">
    <location>
        <begin position="655"/>
        <end position="672"/>
    </location>
</feature>
<proteinExistence type="predicted"/>
<reference evidence="3 4" key="1">
    <citation type="submission" date="2020-06" db="EMBL/GenBank/DDBJ databases">
        <title>WGS assembly of Ceratodon purpureus strain R40.</title>
        <authorList>
            <person name="Carey S.B."/>
            <person name="Jenkins J."/>
            <person name="Shu S."/>
            <person name="Lovell J.T."/>
            <person name="Sreedasyam A."/>
            <person name="Maumus F."/>
            <person name="Tiley G.P."/>
            <person name="Fernandez-Pozo N."/>
            <person name="Barry K."/>
            <person name="Chen C."/>
            <person name="Wang M."/>
            <person name="Lipzen A."/>
            <person name="Daum C."/>
            <person name="Saski C.A."/>
            <person name="Payton A.C."/>
            <person name="Mcbreen J.C."/>
            <person name="Conrad R.E."/>
            <person name="Kollar L.M."/>
            <person name="Olsson S."/>
            <person name="Huttunen S."/>
            <person name="Landis J.B."/>
            <person name="Wickett N.J."/>
            <person name="Johnson M.G."/>
            <person name="Rensing S.A."/>
            <person name="Grimwood J."/>
            <person name="Schmutz J."/>
            <person name="Mcdaniel S.F."/>
        </authorList>
    </citation>
    <scope>NUCLEOTIDE SEQUENCE [LARGE SCALE GENOMIC DNA]</scope>
    <source>
        <strain evidence="3 4">R40</strain>
    </source>
</reference>
<keyword evidence="2" id="KW-1133">Transmembrane helix</keyword>
<sequence length="694" mass="78216">MGRVRWRRGRGITYALAFIVVLSLPAFYVAASAPKKAGAKIVLFSMSESDEGREDGSVYESEDSASENVPAEVEEEATPAWDEFSDGHDSQRSDEDLDPGSWSQVLEQPSIWDSRNPRFASGIRKMVEAVNEEDPRMLNEAIQVLQDEADNGNAHAQSTLGSLHWMACGVPHSDAKAYLYHEFAKEGGNAQSKMALAYRYYRNQEHEKAVKLYSELAATTMASFLSSREGPLLENVRLNYGLEESKDVLKRFRGEEDDDFQFLEYQARKGHPDFMFQLGAFFYYGLRGVRRDHSKALFWLLKAVEKGETRPFELIGEIYARGYGVERNYTKALEWFKAAAERKQYSALNGIGFLYIKGHGVDGKNHTKAKEYFQRAAEAGNIDGFYNLGILYLKGLGVEKDYARARELLVDAANRQHPKARYHLANMLHKGLAGMTKDLAHAAALYKLVAERGPWGRLMRQALDFYIKGHVGKALLLYSRTAELGYEVGQSNAAWLLEKYRGGICLGSSGVCTTEERHQRAHNLWRHASEQGNEHASLLLGDAYYYGRGAVKDLERAGEAYIRAKEKHSSQAMFNLGYMHERGLGLPLDLHLAKRYYDEALEEESAAFIPVTLALASLWLRQHYSGSFLVKAIDSLPDAQTNLEDWFNNLTVDELDALLVTLLMSLLFVVYVRQRHRREFQAAAAAAPLPVVPQ</sequence>
<evidence type="ECO:0000313" key="4">
    <source>
        <dbReference type="Proteomes" id="UP000822688"/>
    </source>
</evidence>
<dbReference type="SMART" id="SM00671">
    <property type="entry name" value="SEL1"/>
    <property type="match status" value="9"/>
</dbReference>
<accession>A0A8T0GHI5</accession>
<dbReference type="Gene3D" id="1.25.40.10">
    <property type="entry name" value="Tetratricopeptide repeat domain"/>
    <property type="match status" value="2"/>
</dbReference>
<evidence type="ECO:0000256" key="1">
    <source>
        <dbReference type="SAM" id="MobiDB-lite"/>
    </source>
</evidence>
<evidence type="ECO:0000256" key="2">
    <source>
        <dbReference type="SAM" id="Phobius"/>
    </source>
</evidence>
<dbReference type="InterPro" id="IPR006597">
    <property type="entry name" value="Sel1-like"/>
</dbReference>
<protein>
    <recommendedName>
        <fullName evidence="5">ERAD-associated E3 ubiquitin-protein ligase component HRD3A</fullName>
    </recommendedName>
</protein>
<feature type="compositionally biased region" description="Basic and acidic residues" evidence="1">
    <location>
        <begin position="85"/>
        <end position="94"/>
    </location>
</feature>
<keyword evidence="2" id="KW-0472">Membrane</keyword>
<feature type="transmembrane region" description="Helical" evidence="2">
    <location>
        <begin position="12"/>
        <end position="31"/>
    </location>
</feature>
<dbReference type="PANTHER" id="PTHR45084:SF1">
    <property type="entry name" value="ERAD-ASSOCIATED E3 UBIQUITIN-PROTEIN LIGASE COMPONENT HRD3A-RELATED"/>
    <property type="match status" value="1"/>
</dbReference>
<evidence type="ECO:0000313" key="3">
    <source>
        <dbReference type="EMBL" id="KAG0557754.1"/>
    </source>
</evidence>
<keyword evidence="2" id="KW-0812">Transmembrane</keyword>
<gene>
    <name evidence="3" type="ORF">KC19_11G154600</name>
</gene>
<organism evidence="3 4">
    <name type="scientific">Ceratodon purpureus</name>
    <name type="common">Fire moss</name>
    <name type="synonym">Dicranum purpureum</name>
    <dbReference type="NCBI Taxonomy" id="3225"/>
    <lineage>
        <taxon>Eukaryota</taxon>
        <taxon>Viridiplantae</taxon>
        <taxon>Streptophyta</taxon>
        <taxon>Embryophyta</taxon>
        <taxon>Bryophyta</taxon>
        <taxon>Bryophytina</taxon>
        <taxon>Bryopsida</taxon>
        <taxon>Dicranidae</taxon>
        <taxon>Pseudoditrichales</taxon>
        <taxon>Ditrichaceae</taxon>
        <taxon>Ceratodon</taxon>
    </lineage>
</organism>
<dbReference type="AlphaFoldDB" id="A0A8T0GHI5"/>
<evidence type="ECO:0008006" key="5">
    <source>
        <dbReference type="Google" id="ProtNLM"/>
    </source>
</evidence>
<dbReference type="PANTHER" id="PTHR45084">
    <property type="entry name" value="ERAD-ASSOCIATED E3 UBIQUITIN-PROTEIN LIGASE COMPONENT HRD3A-RELATED"/>
    <property type="match status" value="1"/>
</dbReference>
<feature type="region of interest" description="Disordered" evidence="1">
    <location>
        <begin position="51"/>
        <end position="107"/>
    </location>
</feature>
<dbReference type="Proteomes" id="UP000822688">
    <property type="component" value="Chromosome 11"/>
</dbReference>
<dbReference type="GO" id="GO:0036503">
    <property type="term" value="P:ERAD pathway"/>
    <property type="evidence" value="ECO:0007669"/>
    <property type="project" value="InterPro"/>
</dbReference>
<dbReference type="InterPro" id="IPR044623">
    <property type="entry name" value="HRD3"/>
</dbReference>
<dbReference type="EMBL" id="CM026432">
    <property type="protein sequence ID" value="KAG0557754.1"/>
    <property type="molecule type" value="Genomic_DNA"/>
</dbReference>
<dbReference type="SUPFAM" id="SSF81901">
    <property type="entry name" value="HCP-like"/>
    <property type="match status" value="4"/>
</dbReference>
<keyword evidence="4" id="KW-1185">Reference proteome</keyword>
<comment type="caution">
    <text evidence="3">The sequence shown here is derived from an EMBL/GenBank/DDBJ whole genome shotgun (WGS) entry which is preliminary data.</text>
</comment>
<dbReference type="InterPro" id="IPR011990">
    <property type="entry name" value="TPR-like_helical_dom_sf"/>
</dbReference>
<dbReference type="Pfam" id="PF08238">
    <property type="entry name" value="Sel1"/>
    <property type="match status" value="7"/>
</dbReference>
<name>A0A8T0GHI5_CERPU</name>